<dbReference type="SUPFAM" id="SSF52540">
    <property type="entry name" value="P-loop containing nucleoside triphosphate hydrolases"/>
    <property type="match status" value="1"/>
</dbReference>
<dbReference type="InterPro" id="IPR036961">
    <property type="entry name" value="Kinesin_motor_dom_sf"/>
</dbReference>
<feature type="compositionally biased region" description="Low complexity" evidence="9">
    <location>
        <begin position="1"/>
        <end position="17"/>
    </location>
</feature>
<dbReference type="InterPro" id="IPR027417">
    <property type="entry name" value="P-loop_NTPase"/>
</dbReference>
<dbReference type="PRINTS" id="PR00380">
    <property type="entry name" value="KINESINHEAVY"/>
</dbReference>
<sequence length="306" mass="33710">DSLLQSPDASPASMSSPQERADNIRVFVRVRPPNAREGSTHLRDTMRSDTDQGVVHLLAEPPRSFAFDGVLAESASQEEVFQLAGISVAEACLSGYNGSIYVYGQTGSGKTHTMQGPVDSVQSMHSDENRGLMCRILDLIFSEIGRRHQEGGNIQYTCKCSYLEIYKEQITDLLEPGSSNLQVREDINRGIYVERLSEHSVWTVSDAFHVLWKGLHQRHVASTQMNELSSRSHSVFTLKVEASSTTAGGVTSTRVARLSLIDLAGSERQSFDPHNPSLHESLRVKEAGAINRSLSALTNVIMQPRL</sequence>
<dbReference type="GO" id="GO:0007018">
    <property type="term" value="P:microtubule-based movement"/>
    <property type="evidence" value="ECO:0007669"/>
    <property type="project" value="InterPro"/>
</dbReference>
<evidence type="ECO:0000256" key="6">
    <source>
        <dbReference type="ARBA" id="ARBA00034488"/>
    </source>
</evidence>
<evidence type="ECO:0000256" key="3">
    <source>
        <dbReference type="ARBA" id="ARBA00022840"/>
    </source>
</evidence>
<dbReference type="InterPro" id="IPR001752">
    <property type="entry name" value="Kinesin_motor_dom"/>
</dbReference>
<reference evidence="11" key="1">
    <citation type="submission" date="2021-02" db="EMBL/GenBank/DDBJ databases">
        <authorList>
            <person name="Dougan E. K."/>
            <person name="Rhodes N."/>
            <person name="Thang M."/>
            <person name="Chan C."/>
        </authorList>
    </citation>
    <scope>NUCLEOTIDE SEQUENCE</scope>
</reference>
<protein>
    <recommendedName>
        <fullName evidence="8">Kinesin-like protein</fullName>
    </recommendedName>
</protein>
<dbReference type="OMA" id="TIVENCM"/>
<comment type="caution">
    <text evidence="11">The sequence shown here is derived from an EMBL/GenBank/DDBJ whole genome shotgun (WGS) entry which is preliminary data.</text>
</comment>
<dbReference type="GO" id="GO:0008017">
    <property type="term" value="F:microtubule binding"/>
    <property type="evidence" value="ECO:0007669"/>
    <property type="project" value="InterPro"/>
</dbReference>
<dbReference type="PROSITE" id="PS00411">
    <property type="entry name" value="KINESIN_MOTOR_1"/>
    <property type="match status" value="1"/>
</dbReference>
<dbReference type="InterPro" id="IPR044986">
    <property type="entry name" value="KIF15/KIN-12"/>
</dbReference>
<feature type="region of interest" description="Disordered" evidence="9">
    <location>
        <begin position="1"/>
        <end position="23"/>
    </location>
</feature>
<proteinExistence type="inferred from homology"/>
<evidence type="ECO:0000259" key="10">
    <source>
        <dbReference type="PROSITE" id="PS50067"/>
    </source>
</evidence>
<evidence type="ECO:0000256" key="7">
    <source>
        <dbReference type="PROSITE-ProRule" id="PRU00283"/>
    </source>
</evidence>
<keyword evidence="1 8" id="KW-0493">Microtubule</keyword>
<dbReference type="InterPro" id="IPR019821">
    <property type="entry name" value="Kinesin_motor_CS"/>
</dbReference>
<dbReference type="Pfam" id="PF00225">
    <property type="entry name" value="Kinesin"/>
    <property type="match status" value="1"/>
</dbReference>
<dbReference type="GO" id="GO:0005524">
    <property type="term" value="F:ATP binding"/>
    <property type="evidence" value="ECO:0007669"/>
    <property type="project" value="UniProtKB-UniRule"/>
</dbReference>
<keyword evidence="12" id="KW-1185">Reference proteome</keyword>
<dbReference type="AlphaFoldDB" id="A0A813F848"/>
<organism evidence="11 12">
    <name type="scientific">Polarella glacialis</name>
    <name type="common">Dinoflagellate</name>
    <dbReference type="NCBI Taxonomy" id="89957"/>
    <lineage>
        <taxon>Eukaryota</taxon>
        <taxon>Sar</taxon>
        <taxon>Alveolata</taxon>
        <taxon>Dinophyceae</taxon>
        <taxon>Suessiales</taxon>
        <taxon>Suessiaceae</taxon>
        <taxon>Polarella</taxon>
    </lineage>
</organism>
<dbReference type="OrthoDB" id="440247at2759"/>
<feature type="binding site" evidence="7">
    <location>
        <begin position="104"/>
        <end position="111"/>
    </location>
    <ligand>
        <name>ATP</name>
        <dbReference type="ChEBI" id="CHEBI:30616"/>
    </ligand>
</feature>
<comment type="similarity">
    <text evidence="6">Belongs to the TRAFAC class myosin-kinesin ATPase superfamily. Kinesin family. KIN-12 subfamily.</text>
</comment>
<name>A0A813F848_POLGL</name>
<dbReference type="GO" id="GO:0005874">
    <property type="term" value="C:microtubule"/>
    <property type="evidence" value="ECO:0007669"/>
    <property type="project" value="UniProtKB-KW"/>
</dbReference>
<feature type="non-terminal residue" evidence="11">
    <location>
        <position position="306"/>
    </location>
</feature>
<keyword evidence="5 7" id="KW-0505">Motor protein</keyword>
<dbReference type="EMBL" id="CAJNNV010022078">
    <property type="protein sequence ID" value="CAE8607779.1"/>
    <property type="molecule type" value="Genomic_DNA"/>
</dbReference>
<keyword evidence="4" id="KW-0175">Coiled coil</keyword>
<evidence type="ECO:0000256" key="1">
    <source>
        <dbReference type="ARBA" id="ARBA00022701"/>
    </source>
</evidence>
<dbReference type="SMART" id="SM00129">
    <property type="entry name" value="KISc"/>
    <property type="match status" value="1"/>
</dbReference>
<dbReference type="PANTHER" id="PTHR37739:SF8">
    <property type="entry name" value="KINESIN-LIKE PROTEIN KIN-12D"/>
    <property type="match status" value="1"/>
</dbReference>
<feature type="domain" description="Kinesin motor" evidence="10">
    <location>
        <begin position="23"/>
        <end position="306"/>
    </location>
</feature>
<keyword evidence="3 7" id="KW-0067">ATP-binding</keyword>
<evidence type="ECO:0000256" key="5">
    <source>
        <dbReference type="ARBA" id="ARBA00023175"/>
    </source>
</evidence>
<evidence type="ECO:0000256" key="2">
    <source>
        <dbReference type="ARBA" id="ARBA00022741"/>
    </source>
</evidence>
<dbReference type="PROSITE" id="PS50067">
    <property type="entry name" value="KINESIN_MOTOR_2"/>
    <property type="match status" value="1"/>
</dbReference>
<dbReference type="Proteomes" id="UP000654075">
    <property type="component" value="Unassembled WGS sequence"/>
</dbReference>
<evidence type="ECO:0000313" key="12">
    <source>
        <dbReference type="Proteomes" id="UP000654075"/>
    </source>
</evidence>
<keyword evidence="2 7" id="KW-0547">Nucleotide-binding</keyword>
<gene>
    <name evidence="11" type="ORF">PGLA1383_LOCUS25686</name>
</gene>
<evidence type="ECO:0000256" key="8">
    <source>
        <dbReference type="RuleBase" id="RU000394"/>
    </source>
</evidence>
<evidence type="ECO:0000256" key="9">
    <source>
        <dbReference type="SAM" id="MobiDB-lite"/>
    </source>
</evidence>
<accession>A0A813F848</accession>
<feature type="non-terminal residue" evidence="11">
    <location>
        <position position="1"/>
    </location>
</feature>
<dbReference type="GO" id="GO:0003777">
    <property type="term" value="F:microtubule motor activity"/>
    <property type="evidence" value="ECO:0007669"/>
    <property type="project" value="InterPro"/>
</dbReference>
<evidence type="ECO:0000313" key="11">
    <source>
        <dbReference type="EMBL" id="CAE8607779.1"/>
    </source>
</evidence>
<evidence type="ECO:0000256" key="4">
    <source>
        <dbReference type="ARBA" id="ARBA00023054"/>
    </source>
</evidence>
<dbReference type="Gene3D" id="3.40.850.10">
    <property type="entry name" value="Kinesin motor domain"/>
    <property type="match status" value="1"/>
</dbReference>
<dbReference type="PANTHER" id="PTHR37739">
    <property type="entry name" value="KINESIN-LIKE PROTEIN KIN-12D"/>
    <property type="match status" value="1"/>
</dbReference>